<evidence type="ECO:0000313" key="3">
    <source>
        <dbReference type="Proteomes" id="UP000001307"/>
    </source>
</evidence>
<sequence length="387" mass="44717">MLYQLENWDELDEEEKEAMETLKFIEKAHELLHEHDHLGFGAAVDEHEADDARVFDDNEEVAVQYEKEEEKEESKAVEAAPQKAEESFEAAHAINLDEEGPSLGFDLADLAGAGGLVDELRRLYSFVTHVSNEFRCTQDHIKFVGTDKKYFMDFSYPICFDRAKFWTPDVEKGCLVYSFGVDDNWKFDEEMARMEQCKVFAFDPNMYDEEEGVKESGVDFRKIGIGKKNADDVLQPGKRDYKYRSRFGDGKLDKIRTQPMRTLWGLMRELGHTDRIIDVVKIDREGPRKAYEPAVLRNLLEDGTYACVRHLVFELHFFGPIDDADEVRSTFSMLKGLEDAGLKLYRSQASKTKSKIESVDDFLTLKNEKNTFVYVLSWFNPKPTICH</sequence>
<accession>E4XTN1</accession>
<dbReference type="InParanoid" id="E4XTN1"/>
<name>E4XTN1_OIKDI</name>
<proteinExistence type="predicted"/>
<dbReference type="Pfam" id="PF13383">
    <property type="entry name" value="Methyltransf_22"/>
    <property type="match status" value="1"/>
</dbReference>
<gene>
    <name evidence="2" type="ORF">GSOID_T00003837001</name>
</gene>
<protein>
    <recommendedName>
        <fullName evidence="1">Methyltransferase domain-containing protein</fullName>
    </recommendedName>
</protein>
<feature type="domain" description="Methyltransferase" evidence="1">
    <location>
        <begin position="167"/>
        <end position="285"/>
    </location>
</feature>
<dbReference type="AlphaFoldDB" id="E4XTN1"/>
<dbReference type="OrthoDB" id="10006218at2759"/>
<reference evidence="2" key="1">
    <citation type="journal article" date="2010" name="Science">
        <title>Plasticity of animal genome architecture unmasked by rapid evolution of a pelagic tunicate.</title>
        <authorList>
            <person name="Denoeud F."/>
            <person name="Henriet S."/>
            <person name="Mungpakdee S."/>
            <person name="Aury J.M."/>
            <person name="Da Silva C."/>
            <person name="Brinkmann H."/>
            <person name="Mikhaleva J."/>
            <person name="Olsen L.C."/>
            <person name="Jubin C."/>
            <person name="Canestro C."/>
            <person name="Bouquet J.M."/>
            <person name="Danks G."/>
            <person name="Poulain J."/>
            <person name="Campsteijn C."/>
            <person name="Adamski M."/>
            <person name="Cross I."/>
            <person name="Yadetie F."/>
            <person name="Muffato M."/>
            <person name="Louis A."/>
            <person name="Butcher S."/>
            <person name="Tsagkogeorga G."/>
            <person name="Konrad A."/>
            <person name="Singh S."/>
            <person name="Jensen M.F."/>
            <person name="Cong E.H."/>
            <person name="Eikeseth-Otteraa H."/>
            <person name="Noel B."/>
            <person name="Anthouard V."/>
            <person name="Porcel B.M."/>
            <person name="Kachouri-Lafond R."/>
            <person name="Nishino A."/>
            <person name="Ugolini M."/>
            <person name="Chourrout P."/>
            <person name="Nishida H."/>
            <person name="Aasland R."/>
            <person name="Huzurbazar S."/>
            <person name="Westhof E."/>
            <person name="Delsuc F."/>
            <person name="Lehrach H."/>
            <person name="Reinhardt R."/>
            <person name="Weissenbach J."/>
            <person name="Roy S.W."/>
            <person name="Artiguenave F."/>
            <person name="Postlethwait J.H."/>
            <person name="Manak J.R."/>
            <person name="Thompson E.M."/>
            <person name="Jaillon O."/>
            <person name="Du Pasquier L."/>
            <person name="Boudinot P."/>
            <person name="Liberles D.A."/>
            <person name="Volff J.N."/>
            <person name="Philippe H."/>
            <person name="Lenhard B."/>
            <person name="Roest Crollius H."/>
            <person name="Wincker P."/>
            <person name="Chourrout D."/>
        </authorList>
    </citation>
    <scope>NUCLEOTIDE SEQUENCE [LARGE SCALE GENOMIC DNA]</scope>
</reference>
<dbReference type="InterPro" id="IPR025714">
    <property type="entry name" value="Methyltranfer_dom"/>
</dbReference>
<organism evidence="2">
    <name type="scientific">Oikopleura dioica</name>
    <name type="common">Tunicate</name>
    <dbReference type="NCBI Taxonomy" id="34765"/>
    <lineage>
        <taxon>Eukaryota</taxon>
        <taxon>Metazoa</taxon>
        <taxon>Chordata</taxon>
        <taxon>Tunicata</taxon>
        <taxon>Appendicularia</taxon>
        <taxon>Copelata</taxon>
        <taxon>Oikopleuridae</taxon>
        <taxon>Oikopleura</taxon>
    </lineage>
</organism>
<dbReference type="EMBL" id="FN653159">
    <property type="protein sequence ID" value="CBY13093.1"/>
    <property type="molecule type" value="Genomic_DNA"/>
</dbReference>
<dbReference type="PANTHER" id="PTHR32026">
    <property type="entry name" value="METHYLTRANSFERASE-LIKE PROTEIN 24"/>
    <property type="match status" value="1"/>
</dbReference>
<dbReference type="Proteomes" id="UP000001307">
    <property type="component" value="Unassembled WGS sequence"/>
</dbReference>
<evidence type="ECO:0000313" key="2">
    <source>
        <dbReference type="EMBL" id="CBY13093.1"/>
    </source>
</evidence>
<dbReference type="PANTHER" id="PTHR32026:SF10">
    <property type="entry name" value="METHYLTRANSFERASE-LIKE PROTEIN 24-RELATED"/>
    <property type="match status" value="1"/>
</dbReference>
<evidence type="ECO:0000259" key="1">
    <source>
        <dbReference type="Pfam" id="PF13383"/>
    </source>
</evidence>
<keyword evidence="3" id="KW-1185">Reference proteome</keyword>
<dbReference type="InterPro" id="IPR026913">
    <property type="entry name" value="METTL24"/>
</dbReference>